<evidence type="ECO:0000313" key="1">
    <source>
        <dbReference type="EMBL" id="KAI4320964.1"/>
    </source>
</evidence>
<reference evidence="2" key="1">
    <citation type="journal article" date="2023" name="Front. Plant Sci.">
        <title>Chromosomal-level genome assembly of Melastoma candidum provides insights into trichome evolution.</title>
        <authorList>
            <person name="Zhong Y."/>
            <person name="Wu W."/>
            <person name="Sun C."/>
            <person name="Zou P."/>
            <person name="Liu Y."/>
            <person name="Dai S."/>
            <person name="Zhou R."/>
        </authorList>
    </citation>
    <scope>NUCLEOTIDE SEQUENCE [LARGE SCALE GENOMIC DNA]</scope>
</reference>
<proteinExistence type="predicted"/>
<organism evidence="1 2">
    <name type="scientific">Melastoma candidum</name>
    <dbReference type="NCBI Taxonomy" id="119954"/>
    <lineage>
        <taxon>Eukaryota</taxon>
        <taxon>Viridiplantae</taxon>
        <taxon>Streptophyta</taxon>
        <taxon>Embryophyta</taxon>
        <taxon>Tracheophyta</taxon>
        <taxon>Spermatophyta</taxon>
        <taxon>Magnoliopsida</taxon>
        <taxon>eudicotyledons</taxon>
        <taxon>Gunneridae</taxon>
        <taxon>Pentapetalae</taxon>
        <taxon>rosids</taxon>
        <taxon>malvids</taxon>
        <taxon>Myrtales</taxon>
        <taxon>Melastomataceae</taxon>
        <taxon>Melastomatoideae</taxon>
        <taxon>Melastomateae</taxon>
        <taxon>Melastoma</taxon>
    </lineage>
</organism>
<gene>
    <name evidence="1" type="ORF">MLD38_034395</name>
</gene>
<dbReference type="Proteomes" id="UP001057402">
    <property type="component" value="Chromosome 10"/>
</dbReference>
<comment type="caution">
    <text evidence="1">The sequence shown here is derived from an EMBL/GenBank/DDBJ whole genome shotgun (WGS) entry which is preliminary data.</text>
</comment>
<accession>A0ACB9MCE5</accession>
<evidence type="ECO:0000313" key="2">
    <source>
        <dbReference type="Proteomes" id="UP001057402"/>
    </source>
</evidence>
<keyword evidence="2" id="KW-1185">Reference proteome</keyword>
<dbReference type="EMBL" id="CM042889">
    <property type="protein sequence ID" value="KAI4320964.1"/>
    <property type="molecule type" value="Genomic_DNA"/>
</dbReference>
<sequence>MTPHPVRLLLPLLFVLLVRAVDSVTNRWDLLALRDLKSSVDPASIPRGSCLASWDFDHDPCDSRSTDCFTCGIRCDSTIAAPSRVTEISLDSAGYTGSLNSVNWTAISSLESLDLSYNSFAGPIPDSISSLSNLRHLHLSKNSFSGPIPASLGSLGSLQELRLDNNQLTGTVPPSFRKLSTLCRFQLEQNNLSGDFPDLSLLENLQFLDASGNQFNGTIPSSLPPNLLVLSLRDNHLTGTIPVAIGDLQYLQVLDLSNNEISGAVPPFLLGHPSLEQLNLSLNNFTALAEAESKGGAESRLVAVDLSGNRIGGPLPTSMAAMPRLVSVTLENNRFTGAIPAEYAERVAGGSLGRLLLGGNYLHGPIPGEMMGLRPGSVNLSLVDNCLNKCPDYLFFCRGRHQKSPVDCETFGS</sequence>
<protein>
    <submittedName>
        <fullName evidence="1">Uncharacterized protein</fullName>
    </submittedName>
</protein>
<name>A0ACB9MCE5_9MYRT</name>